<feature type="domain" description="Aminoglycoside phosphotransferase" evidence="1">
    <location>
        <begin position="57"/>
        <end position="228"/>
    </location>
</feature>
<dbReference type="InterPro" id="IPR011009">
    <property type="entry name" value="Kinase-like_dom_sf"/>
</dbReference>
<dbReference type="EC" id="2.7.1.-" evidence="2"/>
<evidence type="ECO:0000313" key="2">
    <source>
        <dbReference type="EMBL" id="MFC7407141.1"/>
    </source>
</evidence>
<dbReference type="EMBL" id="JBHTCQ010000005">
    <property type="protein sequence ID" value="MFC7407141.1"/>
    <property type="molecule type" value="Genomic_DNA"/>
</dbReference>
<gene>
    <name evidence="2" type="ORF">ACFQQL_18640</name>
</gene>
<name>A0ABW2QCC3_9MICO</name>
<keyword evidence="3" id="KW-1185">Reference proteome</keyword>
<organism evidence="2 3">
    <name type="scientific">Georgenia alba</name>
    <dbReference type="NCBI Taxonomy" id="2233858"/>
    <lineage>
        <taxon>Bacteria</taxon>
        <taxon>Bacillati</taxon>
        <taxon>Actinomycetota</taxon>
        <taxon>Actinomycetes</taxon>
        <taxon>Micrococcales</taxon>
        <taxon>Bogoriellaceae</taxon>
        <taxon>Georgenia</taxon>
    </lineage>
</organism>
<dbReference type="Pfam" id="PF01636">
    <property type="entry name" value="APH"/>
    <property type="match status" value="1"/>
</dbReference>
<keyword evidence="2" id="KW-0808">Transferase</keyword>
<reference evidence="3" key="1">
    <citation type="journal article" date="2019" name="Int. J. Syst. Evol. Microbiol.">
        <title>The Global Catalogue of Microorganisms (GCM) 10K type strain sequencing project: providing services to taxonomists for standard genome sequencing and annotation.</title>
        <authorList>
            <consortium name="The Broad Institute Genomics Platform"/>
            <consortium name="The Broad Institute Genome Sequencing Center for Infectious Disease"/>
            <person name="Wu L."/>
            <person name="Ma J."/>
        </authorList>
    </citation>
    <scope>NUCLEOTIDE SEQUENCE [LARGE SCALE GENOMIC DNA]</scope>
    <source>
        <strain evidence="3">JCM 1490</strain>
    </source>
</reference>
<dbReference type="Proteomes" id="UP001596455">
    <property type="component" value="Unassembled WGS sequence"/>
</dbReference>
<dbReference type="Gene3D" id="3.90.1200.10">
    <property type="match status" value="1"/>
</dbReference>
<dbReference type="RefSeq" id="WP_382396670.1">
    <property type="nucleotide sequence ID" value="NZ_JBHTCQ010000005.1"/>
</dbReference>
<evidence type="ECO:0000313" key="3">
    <source>
        <dbReference type="Proteomes" id="UP001596455"/>
    </source>
</evidence>
<evidence type="ECO:0000259" key="1">
    <source>
        <dbReference type="Pfam" id="PF01636"/>
    </source>
</evidence>
<dbReference type="InterPro" id="IPR002575">
    <property type="entry name" value="Aminoglycoside_PTrfase"/>
</dbReference>
<protein>
    <submittedName>
        <fullName evidence="2">Aminoglycoside phosphotransferase family protein</fullName>
        <ecNumber evidence="2">2.7.1.-</ecNumber>
    </submittedName>
</protein>
<proteinExistence type="predicted"/>
<dbReference type="SUPFAM" id="SSF56112">
    <property type="entry name" value="Protein kinase-like (PK-like)"/>
    <property type="match status" value="1"/>
</dbReference>
<dbReference type="GO" id="GO:0016740">
    <property type="term" value="F:transferase activity"/>
    <property type="evidence" value="ECO:0007669"/>
    <property type="project" value="UniProtKB-KW"/>
</dbReference>
<accession>A0ABW2QCC3</accession>
<comment type="caution">
    <text evidence="2">The sequence shown here is derived from an EMBL/GenBank/DDBJ whole genome shotgun (WGS) entry which is preliminary data.</text>
</comment>
<sequence length="312" mass="33328">MTGEGPPPVPRIDAVALVEAVNRATDAGLRLVGEAGHGEVGAGFVIWPDGSPGVITRSGASVEELERTRSVLARAAEAGLPVPVYRLVVDLGDDRAILQARLPGAPPAVVTTELVQRMLELLERTAHLGGGLPAVELYLDSSGPGFCLHETLELHGPRTRRLLARVREAGRDDGGAHDEPSDLVHLDLHPGNVLVDAAGEITGLVDWDGYGRGDRRLALVTLLFDLTHRGRFAAGSPDLSPAVGLVLAGLAAAPAGDVRRWWAHMSLRLVDWTIRHAYPAAEVEHYLALAERGFDRLEGGSPLRPEDVRRAR</sequence>